<keyword evidence="1" id="KW-0812">Transmembrane</keyword>
<protein>
    <submittedName>
        <fullName evidence="2">NADH dehydrogenase subunit 6</fullName>
    </submittedName>
</protein>
<dbReference type="EMBL" id="OM677834">
    <property type="protein sequence ID" value="UZT67599.1"/>
    <property type="molecule type" value="Genomic_DNA"/>
</dbReference>
<keyword evidence="2" id="KW-0496">Mitochondrion</keyword>
<evidence type="ECO:0000256" key="1">
    <source>
        <dbReference type="SAM" id="Phobius"/>
    </source>
</evidence>
<gene>
    <name evidence="2" type="primary">nad6</name>
</gene>
<feature type="transmembrane region" description="Helical" evidence="1">
    <location>
        <begin position="63"/>
        <end position="83"/>
    </location>
</feature>
<keyword evidence="1" id="KW-0472">Membrane</keyword>
<feature type="transmembrane region" description="Helical" evidence="1">
    <location>
        <begin position="12"/>
        <end position="32"/>
    </location>
</feature>
<feature type="transmembrane region" description="Helical" evidence="1">
    <location>
        <begin position="38"/>
        <end position="56"/>
    </location>
</feature>
<geneLocation type="mitochondrion" evidence="2"/>
<sequence>MKIIMMINILKNYLFIYMIIIMMMLILLSSNFKNLHPLMLGSMMFIYSIFISLILNMFNKSNLYSMLMFLILIGGFLIMFLYFNSFAINNKMMFNMNMFYLLIMKSLILLLMILIISYKNNLFNMILFLNNKILEMKSLINMNLNMNNNNNINMLYMKFKNLLTFSLIYLLYTLIIIMKIIFFTNPKFLRKLN</sequence>
<name>A0A9E8G7F1_9HYME</name>
<organism evidence="2">
    <name type="scientific">Saphonecrus sp. ZJUH 20220015</name>
    <dbReference type="NCBI Taxonomy" id="2943460"/>
    <lineage>
        <taxon>Eukaryota</taxon>
        <taxon>Metazoa</taxon>
        <taxon>Ecdysozoa</taxon>
        <taxon>Arthropoda</taxon>
        <taxon>Hexapoda</taxon>
        <taxon>Insecta</taxon>
        <taxon>Pterygota</taxon>
        <taxon>Neoptera</taxon>
        <taxon>Endopterygota</taxon>
        <taxon>Hymenoptera</taxon>
        <taxon>Apocrita</taxon>
        <taxon>Proctotrupomorpha</taxon>
        <taxon>Cynipoidea</taxon>
        <taxon>Cynipidae</taxon>
        <taxon>Cynipinae</taxon>
        <taxon>Synergini</taxon>
        <taxon>Saphonecrus</taxon>
    </lineage>
</organism>
<dbReference type="AlphaFoldDB" id="A0A9E8G7F1"/>
<feature type="transmembrane region" description="Helical" evidence="1">
    <location>
        <begin position="162"/>
        <end position="183"/>
    </location>
</feature>
<feature type="transmembrane region" description="Helical" evidence="1">
    <location>
        <begin position="98"/>
        <end position="118"/>
    </location>
</feature>
<reference evidence="2" key="2">
    <citation type="submission" date="2022-02" db="EMBL/GenBank/DDBJ databases">
        <authorList>
            <person name="Shu X.H."/>
            <person name="Li Z.K."/>
            <person name="Tang P."/>
            <person name="Chen X.X."/>
        </authorList>
    </citation>
    <scope>NUCLEOTIDE SEQUENCE</scope>
</reference>
<accession>A0A9E8G7F1</accession>
<keyword evidence="1" id="KW-1133">Transmembrane helix</keyword>
<proteinExistence type="predicted"/>
<reference evidence="2" key="1">
    <citation type="journal article" date="2022" name="Genes (Basel)">
        <title>Novel Gene Rearrangements in the Mitochondrial Genomes of Cynipoid Wasps (Hymenoptera: Cynipoidea).</title>
        <authorList>
            <person name="Shu X."/>
            <person name="Li Z."/>
            <person name="Yuan R."/>
            <person name="Tang P."/>
            <person name="Chen X."/>
        </authorList>
    </citation>
    <scope>NUCLEOTIDE SEQUENCE</scope>
</reference>
<evidence type="ECO:0000313" key="2">
    <source>
        <dbReference type="EMBL" id="UZT67599.1"/>
    </source>
</evidence>